<feature type="signal peptide" evidence="2">
    <location>
        <begin position="1"/>
        <end position="21"/>
    </location>
</feature>
<gene>
    <name evidence="3" type="ORF">EIP91_006740</name>
</gene>
<evidence type="ECO:0000256" key="1">
    <source>
        <dbReference type="SAM" id="MobiDB-lite"/>
    </source>
</evidence>
<evidence type="ECO:0000313" key="4">
    <source>
        <dbReference type="Proteomes" id="UP000292702"/>
    </source>
</evidence>
<keyword evidence="2" id="KW-0732">Signal</keyword>
<proteinExistence type="predicted"/>
<feature type="chain" id="PRO_5020202231" evidence="2">
    <location>
        <begin position="22"/>
        <end position="188"/>
    </location>
</feature>
<name>A0A4R0R5G3_9APHY</name>
<protein>
    <submittedName>
        <fullName evidence="3">Uncharacterized protein</fullName>
    </submittedName>
</protein>
<reference evidence="3 4" key="1">
    <citation type="submission" date="2018-11" db="EMBL/GenBank/DDBJ databases">
        <title>Genome assembly of Steccherinum ochraceum LE-BIN_3174, the white-rot fungus of the Steccherinaceae family (The Residual Polyporoid clade, Polyporales, Basidiomycota).</title>
        <authorList>
            <person name="Fedorova T.V."/>
            <person name="Glazunova O.A."/>
            <person name="Landesman E.O."/>
            <person name="Moiseenko K.V."/>
            <person name="Psurtseva N.V."/>
            <person name="Savinova O.S."/>
            <person name="Shakhova N.V."/>
            <person name="Tyazhelova T.V."/>
            <person name="Vasina D.V."/>
        </authorList>
    </citation>
    <scope>NUCLEOTIDE SEQUENCE [LARGE SCALE GENOMIC DNA]</scope>
    <source>
        <strain evidence="3 4">LE-BIN_3174</strain>
    </source>
</reference>
<evidence type="ECO:0000313" key="3">
    <source>
        <dbReference type="EMBL" id="TCD62562.1"/>
    </source>
</evidence>
<organism evidence="3 4">
    <name type="scientific">Steccherinum ochraceum</name>
    <dbReference type="NCBI Taxonomy" id="92696"/>
    <lineage>
        <taxon>Eukaryota</taxon>
        <taxon>Fungi</taxon>
        <taxon>Dikarya</taxon>
        <taxon>Basidiomycota</taxon>
        <taxon>Agaricomycotina</taxon>
        <taxon>Agaricomycetes</taxon>
        <taxon>Polyporales</taxon>
        <taxon>Steccherinaceae</taxon>
        <taxon>Steccherinum</taxon>
    </lineage>
</organism>
<comment type="caution">
    <text evidence="3">The sequence shown here is derived from an EMBL/GenBank/DDBJ whole genome shotgun (WGS) entry which is preliminary data.</text>
</comment>
<sequence length="188" mass="20886">MVSSYATVLTVLLSLFVPALAHWEDERPHHHVHHHHQHYHYLHPGHFHTPWRAHHHAHPLPEYHAHEPSLLEHNAPQSPLRLSTHQDVPLEARDLGSFFNDVGAKVAGLVTGKPDDASASDSGGSNLPPVPGHGVPVGAYMTRRTLGEWMKSIGAREHGELMGRSFLQTIGADLENVLTPLSKILKRK</sequence>
<accession>A0A4R0R5G3</accession>
<feature type="region of interest" description="Disordered" evidence="1">
    <location>
        <begin position="113"/>
        <end position="134"/>
    </location>
</feature>
<dbReference type="EMBL" id="RWJN01000361">
    <property type="protein sequence ID" value="TCD62562.1"/>
    <property type="molecule type" value="Genomic_DNA"/>
</dbReference>
<dbReference type="AlphaFoldDB" id="A0A4R0R5G3"/>
<evidence type="ECO:0000256" key="2">
    <source>
        <dbReference type="SAM" id="SignalP"/>
    </source>
</evidence>
<dbReference type="Proteomes" id="UP000292702">
    <property type="component" value="Unassembled WGS sequence"/>
</dbReference>
<keyword evidence="4" id="KW-1185">Reference proteome</keyword>